<gene>
    <name evidence="1" type="ORF">SPRG_12889</name>
</gene>
<evidence type="ECO:0000313" key="1">
    <source>
        <dbReference type="EMBL" id="KDO21648.1"/>
    </source>
</evidence>
<protein>
    <recommendedName>
        <fullName evidence="3">F-box domain-containing protein</fullName>
    </recommendedName>
</protein>
<name>A0A067BTR1_SAPPC</name>
<reference evidence="1 2" key="1">
    <citation type="journal article" date="2013" name="PLoS Genet.">
        <title>Distinctive expansion of potential virulence genes in the genome of the oomycete fish pathogen Saprolegnia parasitica.</title>
        <authorList>
            <person name="Jiang R.H."/>
            <person name="de Bruijn I."/>
            <person name="Haas B.J."/>
            <person name="Belmonte R."/>
            <person name="Lobach L."/>
            <person name="Christie J."/>
            <person name="van den Ackerveken G."/>
            <person name="Bottin A."/>
            <person name="Bulone V."/>
            <person name="Diaz-Moreno S.M."/>
            <person name="Dumas B."/>
            <person name="Fan L."/>
            <person name="Gaulin E."/>
            <person name="Govers F."/>
            <person name="Grenville-Briggs L.J."/>
            <person name="Horner N.R."/>
            <person name="Levin J.Z."/>
            <person name="Mammella M."/>
            <person name="Meijer H.J."/>
            <person name="Morris P."/>
            <person name="Nusbaum C."/>
            <person name="Oome S."/>
            <person name="Phillips A.J."/>
            <person name="van Rooyen D."/>
            <person name="Rzeszutek E."/>
            <person name="Saraiva M."/>
            <person name="Secombes C.J."/>
            <person name="Seidl M.F."/>
            <person name="Snel B."/>
            <person name="Stassen J.H."/>
            <person name="Sykes S."/>
            <person name="Tripathy S."/>
            <person name="van den Berg H."/>
            <person name="Vega-Arreguin J.C."/>
            <person name="Wawra S."/>
            <person name="Young S.K."/>
            <person name="Zeng Q."/>
            <person name="Dieguez-Uribeondo J."/>
            <person name="Russ C."/>
            <person name="Tyler B.M."/>
            <person name="van West P."/>
        </authorList>
    </citation>
    <scope>NUCLEOTIDE SEQUENCE [LARGE SCALE GENOMIC DNA]</scope>
    <source>
        <strain evidence="1 2">CBS 223.65</strain>
    </source>
</reference>
<proteinExistence type="predicted"/>
<dbReference type="OrthoDB" id="10474390at2759"/>
<accession>A0A067BTR1</accession>
<sequence length="312" mass="34503">MSKRRTVASPTVLDLEHVLTSIVQSIEAPSAVHAFLSALPASARSPPLAALHELLEHPLRMTRIPFDCEQRARSRMWPRLYLDELTPAATALVRDAMPVIAAAAGSNSSDGVPPDVDALAWLELWSVKLMQYTHKYHRDPRDLPRRCAILRKCIRLTDVDLPHDTSVLEAVTTPAHRVASITASCIETDASFLMALGRWLQSTHATSLTLEYQHMDRRAAVSAGLAPMLAKTTSLERLILRSSVPGVVAPLVAVAPAFQRLTRLDITVHEADKAALWSFLERLNRTKLSSLRVVCNEMELSLLVPSLRRSQP</sequence>
<dbReference type="VEuPathDB" id="FungiDB:SPRG_12889"/>
<dbReference type="RefSeq" id="XP_012207660.1">
    <property type="nucleotide sequence ID" value="XM_012352270.1"/>
</dbReference>
<dbReference type="GeneID" id="24134810"/>
<dbReference type="Proteomes" id="UP000030745">
    <property type="component" value="Unassembled WGS sequence"/>
</dbReference>
<evidence type="ECO:0000313" key="2">
    <source>
        <dbReference type="Proteomes" id="UP000030745"/>
    </source>
</evidence>
<dbReference type="EMBL" id="KK583283">
    <property type="protein sequence ID" value="KDO21648.1"/>
    <property type="molecule type" value="Genomic_DNA"/>
</dbReference>
<dbReference type="KEGG" id="spar:SPRG_12889"/>
<evidence type="ECO:0008006" key="3">
    <source>
        <dbReference type="Google" id="ProtNLM"/>
    </source>
</evidence>
<keyword evidence="2" id="KW-1185">Reference proteome</keyword>
<dbReference type="AlphaFoldDB" id="A0A067BTR1"/>
<organism evidence="1 2">
    <name type="scientific">Saprolegnia parasitica (strain CBS 223.65)</name>
    <dbReference type="NCBI Taxonomy" id="695850"/>
    <lineage>
        <taxon>Eukaryota</taxon>
        <taxon>Sar</taxon>
        <taxon>Stramenopiles</taxon>
        <taxon>Oomycota</taxon>
        <taxon>Saprolegniomycetes</taxon>
        <taxon>Saprolegniales</taxon>
        <taxon>Saprolegniaceae</taxon>
        <taxon>Saprolegnia</taxon>
    </lineage>
</organism>